<keyword evidence="2" id="KW-1185">Reference proteome</keyword>
<dbReference type="Proteomes" id="UP001164746">
    <property type="component" value="Chromosome 10"/>
</dbReference>
<protein>
    <submittedName>
        <fullName evidence="1">Uncharacterized protein</fullName>
    </submittedName>
</protein>
<evidence type="ECO:0000313" key="2">
    <source>
        <dbReference type="Proteomes" id="UP001164746"/>
    </source>
</evidence>
<gene>
    <name evidence="1" type="ORF">MAR_030590</name>
</gene>
<accession>A0ABY7F5B7</accession>
<organism evidence="1 2">
    <name type="scientific">Mya arenaria</name>
    <name type="common">Soft-shell clam</name>
    <dbReference type="NCBI Taxonomy" id="6604"/>
    <lineage>
        <taxon>Eukaryota</taxon>
        <taxon>Metazoa</taxon>
        <taxon>Spiralia</taxon>
        <taxon>Lophotrochozoa</taxon>
        <taxon>Mollusca</taxon>
        <taxon>Bivalvia</taxon>
        <taxon>Autobranchia</taxon>
        <taxon>Heteroconchia</taxon>
        <taxon>Euheterodonta</taxon>
        <taxon>Imparidentia</taxon>
        <taxon>Neoheterodontei</taxon>
        <taxon>Myida</taxon>
        <taxon>Myoidea</taxon>
        <taxon>Myidae</taxon>
        <taxon>Mya</taxon>
    </lineage>
</organism>
<evidence type="ECO:0000313" key="1">
    <source>
        <dbReference type="EMBL" id="WAR15996.1"/>
    </source>
</evidence>
<dbReference type="EMBL" id="CP111021">
    <property type="protein sequence ID" value="WAR15996.1"/>
    <property type="molecule type" value="Genomic_DNA"/>
</dbReference>
<proteinExistence type="predicted"/>
<sequence length="72" mass="8171">MAPIEQVVSSWRLLDGWLGILLQPRPWHLLDGWLGILLQPRSWRLLDGCNLDYGPSWTGGKVYSCRLDHGAS</sequence>
<reference evidence="1" key="1">
    <citation type="submission" date="2022-11" db="EMBL/GenBank/DDBJ databases">
        <title>Centuries of genome instability and evolution in soft-shell clam transmissible cancer (bioRxiv).</title>
        <authorList>
            <person name="Hart S.F.M."/>
            <person name="Yonemitsu M.A."/>
            <person name="Giersch R.M."/>
            <person name="Beal B.F."/>
            <person name="Arriagada G."/>
            <person name="Davis B.W."/>
            <person name="Ostrander E.A."/>
            <person name="Goff S.P."/>
            <person name="Metzger M.J."/>
        </authorList>
    </citation>
    <scope>NUCLEOTIDE SEQUENCE</scope>
    <source>
        <strain evidence="1">MELC-2E11</strain>
        <tissue evidence="1">Siphon/mantle</tissue>
    </source>
</reference>
<name>A0ABY7F5B7_MYAAR</name>